<feature type="active site" evidence="1">
    <location>
        <position position="172"/>
    </location>
</feature>
<reference evidence="3 4" key="1">
    <citation type="journal article" date="2020" name="Nat. Food">
        <title>A phased Vanilla planifolia genome enables genetic improvement of flavour and production.</title>
        <authorList>
            <person name="Hasing T."/>
            <person name="Tang H."/>
            <person name="Brym M."/>
            <person name="Khazi F."/>
            <person name="Huang T."/>
            <person name="Chambers A.H."/>
        </authorList>
    </citation>
    <scope>NUCLEOTIDE SEQUENCE [LARGE SCALE GENOMIC DNA]</scope>
    <source>
        <tissue evidence="3">Leaf</tissue>
    </source>
</reference>
<dbReference type="PANTHER" id="PTHR23024:SF589">
    <property type="entry name" value="CARBOXYLESTERASE 17-RELATED"/>
    <property type="match status" value="1"/>
</dbReference>
<feature type="domain" description="Alpha/beta hydrolase fold-3" evidence="2">
    <location>
        <begin position="80"/>
        <end position="299"/>
    </location>
</feature>
<accession>A0A835RFA4</accession>
<comment type="caution">
    <text evidence="3">The sequence shown here is derived from an EMBL/GenBank/DDBJ whole genome shotgun (WGS) entry which is preliminary data.</text>
</comment>
<evidence type="ECO:0000256" key="1">
    <source>
        <dbReference type="PROSITE-ProRule" id="PRU10038"/>
    </source>
</evidence>
<dbReference type="InterPro" id="IPR050466">
    <property type="entry name" value="Carboxylest/Gibb_receptor"/>
</dbReference>
<dbReference type="Pfam" id="PF07859">
    <property type="entry name" value="Abhydrolase_3"/>
    <property type="match status" value="1"/>
</dbReference>
<evidence type="ECO:0000313" key="3">
    <source>
        <dbReference type="EMBL" id="KAG0485358.1"/>
    </source>
</evidence>
<dbReference type="InterPro" id="IPR013094">
    <property type="entry name" value="AB_hydrolase_3"/>
</dbReference>
<dbReference type="PROSITE" id="PS01174">
    <property type="entry name" value="LIPASE_GDXG_SER"/>
    <property type="match status" value="1"/>
</dbReference>
<proteinExistence type="predicted"/>
<dbReference type="GO" id="GO:0016787">
    <property type="term" value="F:hydrolase activity"/>
    <property type="evidence" value="ECO:0007669"/>
    <property type="project" value="InterPro"/>
</dbReference>
<keyword evidence="4" id="KW-1185">Reference proteome</keyword>
<dbReference type="SUPFAM" id="SSF53474">
    <property type="entry name" value="alpha/beta-Hydrolases"/>
    <property type="match status" value="1"/>
</dbReference>
<dbReference type="Gene3D" id="3.40.50.1820">
    <property type="entry name" value="alpha/beta hydrolase"/>
    <property type="match status" value="1"/>
</dbReference>
<sequence length="329" mass="35811">MGIFIGGSVVEEIAGLIRLYKNGHVERLPAVPQVSTAYAPEPTVATRDVIICHSSVLWARVYAPRKPNPNNPPHRLLPVLLYFHGGGFCVGSPAWRCYHEFLSRLAAAVGCVVVSSSYRLAPEHRLPAAYEDGEAALTWLLGQQSGRAGPDREGFNWRSMCDFGRIFVAGDSAGAAIAYAVGGRDCVRGLILLQPFFGGETRTESELAGSPSKSVLSLAVSDCYWRMALPMECDRNHPWCNPMGPTAKEVTTRVPAAILVCVAELDILKDRNVEFCGSLRRAGKNVRLVTYEGVGHAFQILHNYHSSDVRTAEMLSDIKAFVNAAVPTN</sequence>
<evidence type="ECO:0000259" key="2">
    <source>
        <dbReference type="Pfam" id="PF07859"/>
    </source>
</evidence>
<dbReference type="PANTHER" id="PTHR23024">
    <property type="entry name" value="ARYLACETAMIDE DEACETYLASE"/>
    <property type="match status" value="1"/>
</dbReference>
<dbReference type="InterPro" id="IPR033140">
    <property type="entry name" value="Lipase_GDXG_put_SER_AS"/>
</dbReference>
<dbReference type="EMBL" id="JADCNL010000004">
    <property type="protein sequence ID" value="KAG0485358.1"/>
    <property type="molecule type" value="Genomic_DNA"/>
</dbReference>
<name>A0A835RFA4_VANPL</name>
<evidence type="ECO:0000313" key="4">
    <source>
        <dbReference type="Proteomes" id="UP000636800"/>
    </source>
</evidence>
<dbReference type="AlphaFoldDB" id="A0A835RFA4"/>
<protein>
    <recommendedName>
        <fullName evidence="2">Alpha/beta hydrolase fold-3 domain-containing protein</fullName>
    </recommendedName>
</protein>
<gene>
    <name evidence="3" type="ORF">HPP92_009437</name>
</gene>
<dbReference type="Proteomes" id="UP000636800">
    <property type="component" value="Unassembled WGS sequence"/>
</dbReference>
<dbReference type="InterPro" id="IPR029058">
    <property type="entry name" value="AB_hydrolase_fold"/>
</dbReference>
<organism evidence="3 4">
    <name type="scientific">Vanilla planifolia</name>
    <name type="common">Vanilla</name>
    <dbReference type="NCBI Taxonomy" id="51239"/>
    <lineage>
        <taxon>Eukaryota</taxon>
        <taxon>Viridiplantae</taxon>
        <taxon>Streptophyta</taxon>
        <taxon>Embryophyta</taxon>
        <taxon>Tracheophyta</taxon>
        <taxon>Spermatophyta</taxon>
        <taxon>Magnoliopsida</taxon>
        <taxon>Liliopsida</taxon>
        <taxon>Asparagales</taxon>
        <taxon>Orchidaceae</taxon>
        <taxon>Vanilloideae</taxon>
        <taxon>Vanilleae</taxon>
        <taxon>Vanilla</taxon>
    </lineage>
</organism>